<evidence type="ECO:0000256" key="7">
    <source>
        <dbReference type="ARBA" id="ARBA00022777"/>
    </source>
</evidence>
<dbReference type="EC" id="2.7.6.3" evidence="3"/>
<accession>A0A3S4EAM4</accession>
<dbReference type="InterPro" id="IPR035907">
    <property type="entry name" value="Hppk_sf"/>
</dbReference>
<protein>
    <recommendedName>
        <fullName evidence="4">2-amino-4-hydroxy-6-hydroxymethyldihydropteridine pyrophosphokinase</fullName>
        <ecNumber evidence="3">2.7.6.3</ecNumber>
    </recommendedName>
    <alternativeName>
        <fullName evidence="11">6-hydroxymethyl-7,8-dihydropterin pyrophosphokinase</fullName>
    </alternativeName>
    <alternativeName>
        <fullName evidence="12">7,8-dihydro-6-hydroxymethylpterin-pyrophosphokinase</fullName>
    </alternativeName>
</protein>
<dbReference type="GO" id="GO:0005524">
    <property type="term" value="F:ATP binding"/>
    <property type="evidence" value="ECO:0007669"/>
    <property type="project" value="UniProtKB-KW"/>
</dbReference>
<keyword evidence="8" id="KW-0067">ATP-binding</keyword>
<dbReference type="PROSITE" id="PS00794">
    <property type="entry name" value="HPPK"/>
    <property type="match status" value="1"/>
</dbReference>
<dbReference type="PANTHER" id="PTHR43071">
    <property type="entry name" value="2-AMINO-4-HYDROXY-6-HYDROXYMETHYLDIHYDROPTERIDINE PYROPHOSPHOKINASE"/>
    <property type="match status" value="1"/>
</dbReference>
<comment type="function">
    <text evidence="10">Catalyzes the transfer of pyrophosphate from adenosine triphosphate (ATP) to 6-hydroxymethyl-7,8-dihydropterin, an enzymatic step in folate biosynthesis pathway.</text>
</comment>
<evidence type="ECO:0000256" key="4">
    <source>
        <dbReference type="ARBA" id="ARBA00016218"/>
    </source>
</evidence>
<proteinExistence type="inferred from homology"/>
<keyword evidence="6" id="KW-0547">Nucleotide-binding</keyword>
<keyword evidence="7 14" id="KW-0418">Kinase</keyword>
<dbReference type="KEGG" id="sof:NCTC11214_02637"/>
<dbReference type="GO" id="GO:0046654">
    <property type="term" value="P:tetrahydrofolate biosynthetic process"/>
    <property type="evidence" value="ECO:0007669"/>
    <property type="project" value="UniProtKB-UniPathway"/>
</dbReference>
<evidence type="ECO:0000256" key="3">
    <source>
        <dbReference type="ARBA" id="ARBA00013253"/>
    </source>
</evidence>
<keyword evidence="5 14" id="KW-0808">Transferase</keyword>
<dbReference type="UniPathway" id="UPA00077">
    <property type="reaction ID" value="UER00155"/>
</dbReference>
<evidence type="ECO:0000256" key="9">
    <source>
        <dbReference type="ARBA" id="ARBA00022909"/>
    </source>
</evidence>
<evidence type="ECO:0000256" key="10">
    <source>
        <dbReference type="ARBA" id="ARBA00029409"/>
    </source>
</evidence>
<dbReference type="GO" id="GO:0046656">
    <property type="term" value="P:folic acid biosynthetic process"/>
    <property type="evidence" value="ECO:0007669"/>
    <property type="project" value="UniProtKB-KW"/>
</dbReference>
<feature type="domain" description="7,8-dihydro-6-hydroxymethylpterin-pyrophosphokinase" evidence="13">
    <location>
        <begin position="94"/>
        <end position="105"/>
    </location>
</feature>
<evidence type="ECO:0000256" key="2">
    <source>
        <dbReference type="ARBA" id="ARBA00005810"/>
    </source>
</evidence>
<dbReference type="Proteomes" id="UP000281391">
    <property type="component" value="Chromosome"/>
</dbReference>
<dbReference type="GO" id="GO:0003848">
    <property type="term" value="F:2-amino-4-hydroxy-6-hydroxymethyldihydropteridine diphosphokinase activity"/>
    <property type="evidence" value="ECO:0007669"/>
    <property type="project" value="UniProtKB-EC"/>
</dbReference>
<gene>
    <name evidence="14" type="primary">folK</name>
    <name evidence="14" type="ORF">NCTC11214_02637</name>
</gene>
<evidence type="ECO:0000256" key="11">
    <source>
        <dbReference type="ARBA" id="ARBA00029766"/>
    </source>
</evidence>
<name>A0A3S4EAM4_SEROD</name>
<evidence type="ECO:0000259" key="13">
    <source>
        <dbReference type="PROSITE" id="PS00794"/>
    </source>
</evidence>
<evidence type="ECO:0000256" key="8">
    <source>
        <dbReference type="ARBA" id="ARBA00022840"/>
    </source>
</evidence>
<dbReference type="SUPFAM" id="SSF55083">
    <property type="entry name" value="6-hydroxymethyl-7,8-dihydropterin pyrophosphokinase, HPPK"/>
    <property type="match status" value="1"/>
</dbReference>
<dbReference type="CDD" id="cd00483">
    <property type="entry name" value="HPPK"/>
    <property type="match status" value="1"/>
</dbReference>
<dbReference type="EMBL" id="LR134117">
    <property type="protein sequence ID" value="VDZ58008.1"/>
    <property type="molecule type" value="Genomic_DNA"/>
</dbReference>
<evidence type="ECO:0000313" key="15">
    <source>
        <dbReference type="Proteomes" id="UP000281391"/>
    </source>
</evidence>
<dbReference type="Gene3D" id="3.30.70.560">
    <property type="entry name" value="7,8-Dihydro-6-hydroxymethylpterin-pyrophosphokinase HPPK"/>
    <property type="match status" value="1"/>
</dbReference>
<sequence>MTQPEFFRVYIALGSNLAQPLQQVNTALEALAHIPRTQLIACSSFYRTKPLGPQNQPDFLNAVVAVDTRLPAEQLLDHTQAIERNQGRVRKDERWGPRTLDLDMLLYGDRVINTDRLTVPHYGLKEREFMLYPLAENRPGSDSARRRSAGRLPEARADERYEAVAFRLTPQTRCVLAAHARTAPWRQIPPSRRLAKLTRKPCRSAMRCTMETPNPLPVCSCPGGR</sequence>
<organism evidence="14 15">
    <name type="scientific">Serratia odorifera</name>
    <dbReference type="NCBI Taxonomy" id="618"/>
    <lineage>
        <taxon>Bacteria</taxon>
        <taxon>Pseudomonadati</taxon>
        <taxon>Pseudomonadota</taxon>
        <taxon>Gammaproteobacteria</taxon>
        <taxon>Enterobacterales</taxon>
        <taxon>Yersiniaceae</taxon>
        <taxon>Serratia</taxon>
    </lineage>
</organism>
<dbReference type="GO" id="GO:0016301">
    <property type="term" value="F:kinase activity"/>
    <property type="evidence" value="ECO:0007669"/>
    <property type="project" value="UniProtKB-KW"/>
</dbReference>
<dbReference type="NCBIfam" id="TIGR01498">
    <property type="entry name" value="folK"/>
    <property type="match status" value="1"/>
</dbReference>
<evidence type="ECO:0000256" key="5">
    <source>
        <dbReference type="ARBA" id="ARBA00022679"/>
    </source>
</evidence>
<reference evidence="14 15" key="1">
    <citation type="submission" date="2018-12" db="EMBL/GenBank/DDBJ databases">
        <authorList>
            <consortium name="Pathogen Informatics"/>
        </authorList>
    </citation>
    <scope>NUCLEOTIDE SEQUENCE [LARGE SCALE GENOMIC DNA]</scope>
    <source>
        <strain evidence="14 15">NCTC11214</strain>
    </source>
</reference>
<comment type="similarity">
    <text evidence="2">Belongs to the HPPK family.</text>
</comment>
<dbReference type="PANTHER" id="PTHR43071:SF1">
    <property type="entry name" value="2-AMINO-4-HYDROXY-6-HYDROXYMETHYLDIHYDROPTERIDINE PYROPHOSPHOKINASE"/>
    <property type="match status" value="1"/>
</dbReference>
<dbReference type="AlphaFoldDB" id="A0A3S4EAM4"/>
<dbReference type="Pfam" id="PF01288">
    <property type="entry name" value="HPPK"/>
    <property type="match status" value="1"/>
</dbReference>
<comment type="pathway">
    <text evidence="1">Cofactor biosynthesis; tetrahydrofolate biosynthesis; 2-amino-4-hydroxy-6-hydroxymethyl-7,8-dihydropteridine diphosphate from 7,8-dihydroneopterin triphosphate: step 4/4.</text>
</comment>
<evidence type="ECO:0000256" key="1">
    <source>
        <dbReference type="ARBA" id="ARBA00005051"/>
    </source>
</evidence>
<evidence type="ECO:0000313" key="14">
    <source>
        <dbReference type="EMBL" id="VDZ58008.1"/>
    </source>
</evidence>
<evidence type="ECO:0000256" key="6">
    <source>
        <dbReference type="ARBA" id="ARBA00022741"/>
    </source>
</evidence>
<dbReference type="InterPro" id="IPR000550">
    <property type="entry name" value="Hppk"/>
</dbReference>
<keyword evidence="9" id="KW-0289">Folate biosynthesis</keyword>
<evidence type="ECO:0000256" key="12">
    <source>
        <dbReference type="ARBA" id="ARBA00033413"/>
    </source>
</evidence>